<protein>
    <submittedName>
        <fullName evidence="1">Uncharacterized protein</fullName>
    </submittedName>
</protein>
<dbReference type="EMBL" id="JADWDJ010000007">
    <property type="protein sequence ID" value="KAG5277869.1"/>
    <property type="molecule type" value="Genomic_DNA"/>
</dbReference>
<gene>
    <name evidence="1" type="ORF">AALO_G00092270</name>
</gene>
<name>A0AAV6GTP0_9TELE</name>
<dbReference type="AlphaFoldDB" id="A0AAV6GTP0"/>
<dbReference type="Proteomes" id="UP000823561">
    <property type="component" value="Chromosome 7"/>
</dbReference>
<keyword evidence="2" id="KW-1185">Reference proteome</keyword>
<sequence length="192" mass="21500">MPGGSVKKTCPQCRCSLFCAQKVCKNCGAEQPKKPHLKKRLQNFDKKRRQWVSQKRQTHNMASVKDEAVVLLEKLHALGYKPLLLLGKDQGPRAYEVLTPRCQLDAMATKHLGQIAGLFEFVCSGWSKTLTEVGDTVITLYPVENLAAAVEEKEERATVEELKVVKVEPAGITNKPTNRLGVFDTWFALLYS</sequence>
<organism evidence="1 2">
    <name type="scientific">Alosa alosa</name>
    <name type="common">allis shad</name>
    <dbReference type="NCBI Taxonomy" id="278164"/>
    <lineage>
        <taxon>Eukaryota</taxon>
        <taxon>Metazoa</taxon>
        <taxon>Chordata</taxon>
        <taxon>Craniata</taxon>
        <taxon>Vertebrata</taxon>
        <taxon>Euteleostomi</taxon>
        <taxon>Actinopterygii</taxon>
        <taxon>Neopterygii</taxon>
        <taxon>Teleostei</taxon>
        <taxon>Clupei</taxon>
        <taxon>Clupeiformes</taxon>
        <taxon>Clupeoidei</taxon>
        <taxon>Clupeidae</taxon>
        <taxon>Alosa</taxon>
    </lineage>
</organism>
<reference evidence="1" key="1">
    <citation type="submission" date="2020-10" db="EMBL/GenBank/DDBJ databases">
        <title>Chromosome-scale genome assembly of the Allis shad, Alosa alosa.</title>
        <authorList>
            <person name="Margot Z."/>
            <person name="Christophe K."/>
            <person name="Cabau C."/>
            <person name="Louis A."/>
            <person name="Berthelot C."/>
            <person name="Parey E."/>
            <person name="Roest Crollius H."/>
            <person name="Montfort J."/>
            <person name="Robinson-Rechavi M."/>
            <person name="Bucao C."/>
            <person name="Bouchez O."/>
            <person name="Gislard M."/>
            <person name="Lluch J."/>
            <person name="Milhes M."/>
            <person name="Lampietro C."/>
            <person name="Lopez Roques C."/>
            <person name="Donnadieu C."/>
            <person name="Braasch I."/>
            <person name="Desvignes T."/>
            <person name="Postlethwait J."/>
            <person name="Bobe J."/>
            <person name="Guiguen Y."/>
        </authorList>
    </citation>
    <scope>NUCLEOTIDE SEQUENCE</scope>
    <source>
        <strain evidence="1">M-15738</strain>
        <tissue evidence="1">Blood</tissue>
    </source>
</reference>
<evidence type="ECO:0000313" key="1">
    <source>
        <dbReference type="EMBL" id="KAG5277869.1"/>
    </source>
</evidence>
<comment type="caution">
    <text evidence="1">The sequence shown here is derived from an EMBL/GenBank/DDBJ whole genome shotgun (WGS) entry which is preliminary data.</text>
</comment>
<evidence type="ECO:0000313" key="2">
    <source>
        <dbReference type="Proteomes" id="UP000823561"/>
    </source>
</evidence>
<accession>A0AAV6GTP0</accession>
<proteinExistence type="predicted"/>